<sequence length="168" mass="18151">MNTLRVARTLQPRGLASSQMVARAASTTAHTSAASSVIPVSNIEAQWETLNSKEQTEVYEQLLEAQKRDWKTLSIDEKKAAYYISFGPHGPRKPVDEPGSGLKVFGLTMAIVGAAGVAFAGMRSFGGEPPKTMTKEWQEASNELAREEKQNPLTGITSEGYKGKGHVA</sequence>
<evidence type="ECO:0000256" key="9">
    <source>
        <dbReference type="ARBA" id="ARBA00023128"/>
    </source>
</evidence>
<evidence type="ECO:0000256" key="1">
    <source>
        <dbReference type="ARBA" id="ARBA00004434"/>
    </source>
</evidence>
<dbReference type="AlphaFoldDB" id="A0A0C3QNA8"/>
<keyword evidence="6" id="KW-0809">Transit peptide</keyword>
<feature type="compositionally biased region" description="Basic and acidic residues" evidence="11">
    <location>
        <begin position="133"/>
        <end position="150"/>
    </location>
</feature>
<dbReference type="GO" id="GO:0045277">
    <property type="term" value="C:respiratory chain complex IV"/>
    <property type="evidence" value="ECO:0007669"/>
    <property type="project" value="InterPro"/>
</dbReference>
<dbReference type="PANTHER" id="PTHR10707:SF10">
    <property type="entry name" value="CYTOCHROME C OXIDASE SUBUNIT 4"/>
    <property type="match status" value="1"/>
</dbReference>
<evidence type="ECO:0008006" key="14">
    <source>
        <dbReference type="Google" id="ProtNLM"/>
    </source>
</evidence>
<comment type="pathway">
    <text evidence="2">Energy metabolism; oxidative phosphorylation.</text>
</comment>
<dbReference type="HOGENOM" id="CLU_070101_2_0_1"/>
<dbReference type="Proteomes" id="UP000054248">
    <property type="component" value="Unassembled WGS sequence"/>
</dbReference>
<dbReference type="Gene3D" id="1.10.442.10">
    <property type="entry name" value="Cytochrome c oxidase subunit IV"/>
    <property type="match status" value="1"/>
</dbReference>
<accession>A0A0C3QNA8</accession>
<keyword evidence="8" id="KW-0560">Oxidoreductase</keyword>
<evidence type="ECO:0000313" key="13">
    <source>
        <dbReference type="Proteomes" id="UP000054248"/>
    </source>
</evidence>
<dbReference type="PANTHER" id="PTHR10707">
    <property type="entry name" value="CYTOCHROME C OXIDASE SUBUNIT IV"/>
    <property type="match status" value="1"/>
</dbReference>
<keyword evidence="5" id="KW-0999">Mitochondrion inner membrane</keyword>
<evidence type="ECO:0000256" key="10">
    <source>
        <dbReference type="ARBA" id="ARBA00023136"/>
    </source>
</evidence>
<organism evidence="12 13">
    <name type="scientific">Tulasnella calospora MUT 4182</name>
    <dbReference type="NCBI Taxonomy" id="1051891"/>
    <lineage>
        <taxon>Eukaryota</taxon>
        <taxon>Fungi</taxon>
        <taxon>Dikarya</taxon>
        <taxon>Basidiomycota</taxon>
        <taxon>Agaricomycotina</taxon>
        <taxon>Agaricomycetes</taxon>
        <taxon>Cantharellales</taxon>
        <taxon>Tulasnellaceae</taxon>
        <taxon>Tulasnella</taxon>
    </lineage>
</organism>
<evidence type="ECO:0000256" key="7">
    <source>
        <dbReference type="ARBA" id="ARBA00022989"/>
    </source>
</evidence>
<keyword evidence="13" id="KW-1185">Reference proteome</keyword>
<reference evidence="12 13" key="1">
    <citation type="submission" date="2014-04" db="EMBL/GenBank/DDBJ databases">
        <authorList>
            <consortium name="DOE Joint Genome Institute"/>
            <person name="Kuo A."/>
            <person name="Girlanda M."/>
            <person name="Perotto S."/>
            <person name="Kohler A."/>
            <person name="Nagy L.G."/>
            <person name="Floudas D."/>
            <person name="Copeland A."/>
            <person name="Barry K.W."/>
            <person name="Cichocki N."/>
            <person name="Veneault-Fourrey C."/>
            <person name="LaButti K."/>
            <person name="Lindquist E.A."/>
            <person name="Lipzen A."/>
            <person name="Lundell T."/>
            <person name="Morin E."/>
            <person name="Murat C."/>
            <person name="Sun H."/>
            <person name="Tunlid A."/>
            <person name="Henrissat B."/>
            <person name="Grigoriev I.V."/>
            <person name="Hibbett D.S."/>
            <person name="Martin F."/>
            <person name="Nordberg H.P."/>
            <person name="Cantor M.N."/>
            <person name="Hua S.X."/>
        </authorList>
    </citation>
    <scope>NUCLEOTIDE SEQUENCE [LARGE SCALE GENOMIC DNA]</scope>
    <source>
        <strain evidence="12 13">MUT 4182</strain>
    </source>
</reference>
<keyword evidence="10" id="KW-0472">Membrane</keyword>
<proteinExistence type="inferred from homology"/>
<gene>
    <name evidence="12" type="ORF">M407DRAFT_242595</name>
</gene>
<evidence type="ECO:0000256" key="6">
    <source>
        <dbReference type="ARBA" id="ARBA00022946"/>
    </source>
</evidence>
<keyword evidence="7" id="KW-1133">Transmembrane helix</keyword>
<dbReference type="FunFam" id="1.10.442.10:FF:000002">
    <property type="entry name" value="Cytochrome c oxidase subunit V"/>
    <property type="match status" value="1"/>
</dbReference>
<evidence type="ECO:0000256" key="2">
    <source>
        <dbReference type="ARBA" id="ARBA00004673"/>
    </source>
</evidence>
<evidence type="ECO:0000256" key="4">
    <source>
        <dbReference type="ARBA" id="ARBA00022692"/>
    </source>
</evidence>
<dbReference type="CDD" id="cd00922">
    <property type="entry name" value="Cyt_c_Oxidase_IV"/>
    <property type="match status" value="1"/>
</dbReference>
<dbReference type="SUPFAM" id="SSF81406">
    <property type="entry name" value="Mitochondrial cytochrome c oxidase subunit IV"/>
    <property type="match status" value="1"/>
</dbReference>
<dbReference type="EMBL" id="KN822982">
    <property type="protein sequence ID" value="KIO29511.1"/>
    <property type="molecule type" value="Genomic_DNA"/>
</dbReference>
<dbReference type="GO" id="GO:0016491">
    <property type="term" value="F:oxidoreductase activity"/>
    <property type="evidence" value="ECO:0007669"/>
    <property type="project" value="UniProtKB-KW"/>
</dbReference>
<name>A0A0C3QNA8_9AGAM</name>
<reference evidence="13" key="2">
    <citation type="submission" date="2015-01" db="EMBL/GenBank/DDBJ databases">
        <title>Evolutionary Origins and Diversification of the Mycorrhizal Mutualists.</title>
        <authorList>
            <consortium name="DOE Joint Genome Institute"/>
            <consortium name="Mycorrhizal Genomics Consortium"/>
            <person name="Kohler A."/>
            <person name="Kuo A."/>
            <person name="Nagy L.G."/>
            <person name="Floudas D."/>
            <person name="Copeland A."/>
            <person name="Barry K.W."/>
            <person name="Cichocki N."/>
            <person name="Veneault-Fourrey C."/>
            <person name="LaButti K."/>
            <person name="Lindquist E.A."/>
            <person name="Lipzen A."/>
            <person name="Lundell T."/>
            <person name="Morin E."/>
            <person name="Murat C."/>
            <person name="Riley R."/>
            <person name="Ohm R."/>
            <person name="Sun H."/>
            <person name="Tunlid A."/>
            <person name="Henrissat B."/>
            <person name="Grigoriev I.V."/>
            <person name="Hibbett D.S."/>
            <person name="Martin F."/>
        </authorList>
    </citation>
    <scope>NUCLEOTIDE SEQUENCE [LARGE SCALE GENOMIC DNA]</scope>
    <source>
        <strain evidence="13">MUT 4182</strain>
    </source>
</reference>
<protein>
    <recommendedName>
        <fullName evidence="14">Cytochrome c oxidase subunit IV</fullName>
    </recommendedName>
</protein>
<dbReference type="GO" id="GO:0006123">
    <property type="term" value="P:mitochondrial electron transport, cytochrome c to oxygen"/>
    <property type="evidence" value="ECO:0007669"/>
    <property type="project" value="InterPro"/>
</dbReference>
<dbReference type="Pfam" id="PF02936">
    <property type="entry name" value="COX4"/>
    <property type="match status" value="1"/>
</dbReference>
<dbReference type="GO" id="GO:0005743">
    <property type="term" value="C:mitochondrial inner membrane"/>
    <property type="evidence" value="ECO:0007669"/>
    <property type="project" value="UniProtKB-SubCell"/>
</dbReference>
<evidence type="ECO:0000256" key="5">
    <source>
        <dbReference type="ARBA" id="ARBA00022792"/>
    </source>
</evidence>
<dbReference type="STRING" id="1051891.A0A0C3QNA8"/>
<dbReference type="OrthoDB" id="186013at2759"/>
<keyword evidence="4" id="KW-0812">Transmembrane</keyword>
<comment type="similarity">
    <text evidence="3">Belongs to the cytochrome c oxidase IV family.</text>
</comment>
<dbReference type="InterPro" id="IPR036639">
    <property type="entry name" value="Cyt_c_oxidase_su4_sf"/>
</dbReference>
<evidence type="ECO:0000256" key="8">
    <source>
        <dbReference type="ARBA" id="ARBA00023002"/>
    </source>
</evidence>
<evidence type="ECO:0000256" key="11">
    <source>
        <dbReference type="SAM" id="MobiDB-lite"/>
    </source>
</evidence>
<feature type="region of interest" description="Disordered" evidence="11">
    <location>
        <begin position="128"/>
        <end position="168"/>
    </location>
</feature>
<comment type="subcellular location">
    <subcellularLocation>
        <location evidence="1">Mitochondrion inner membrane</location>
        <topology evidence="1">Single-pass membrane protein</topology>
    </subcellularLocation>
</comment>
<keyword evidence="9" id="KW-0496">Mitochondrion</keyword>
<evidence type="ECO:0000256" key="3">
    <source>
        <dbReference type="ARBA" id="ARBA00008135"/>
    </source>
</evidence>
<evidence type="ECO:0000313" key="12">
    <source>
        <dbReference type="EMBL" id="KIO29511.1"/>
    </source>
</evidence>
<dbReference type="InterPro" id="IPR004203">
    <property type="entry name" value="Cyt_c_oxidase_su4_fam"/>
</dbReference>